<comment type="caution">
    <text evidence="2">The sequence shown here is derived from an EMBL/GenBank/DDBJ whole genome shotgun (WGS) entry which is preliminary data.</text>
</comment>
<evidence type="ECO:0000256" key="1">
    <source>
        <dbReference type="SAM" id="Phobius"/>
    </source>
</evidence>
<keyword evidence="3" id="KW-1185">Reference proteome</keyword>
<proteinExistence type="predicted"/>
<evidence type="ECO:0000313" key="2">
    <source>
        <dbReference type="EMBL" id="RNA39279.1"/>
    </source>
</evidence>
<protein>
    <submittedName>
        <fullName evidence="2">Uncharacterized protein</fullName>
    </submittedName>
</protein>
<accession>A0A3M7SU97</accession>
<reference evidence="2 3" key="1">
    <citation type="journal article" date="2018" name="Sci. Rep.">
        <title>Genomic signatures of local adaptation to the degree of environmental predictability in rotifers.</title>
        <authorList>
            <person name="Franch-Gras L."/>
            <person name="Hahn C."/>
            <person name="Garcia-Roger E.M."/>
            <person name="Carmona M.J."/>
            <person name="Serra M."/>
            <person name="Gomez A."/>
        </authorList>
    </citation>
    <scope>NUCLEOTIDE SEQUENCE [LARGE SCALE GENOMIC DNA]</scope>
    <source>
        <strain evidence="2">HYR1</strain>
    </source>
</reference>
<sequence length="77" mass="8602">MAVIALSRLSPDISFSSTKSVTFSKSAAPVLCLEWAWACDSLFASSDEFLLHRYLVFFCQIFSLNFGVLITPDKMDD</sequence>
<keyword evidence="1" id="KW-0472">Membrane</keyword>
<evidence type="ECO:0000313" key="3">
    <source>
        <dbReference type="Proteomes" id="UP000276133"/>
    </source>
</evidence>
<dbReference type="Proteomes" id="UP000276133">
    <property type="component" value="Unassembled WGS sequence"/>
</dbReference>
<keyword evidence="1" id="KW-0812">Transmembrane</keyword>
<dbReference type="AlphaFoldDB" id="A0A3M7SU97"/>
<keyword evidence="1" id="KW-1133">Transmembrane helix</keyword>
<organism evidence="2 3">
    <name type="scientific">Brachionus plicatilis</name>
    <name type="common">Marine rotifer</name>
    <name type="synonym">Brachionus muelleri</name>
    <dbReference type="NCBI Taxonomy" id="10195"/>
    <lineage>
        <taxon>Eukaryota</taxon>
        <taxon>Metazoa</taxon>
        <taxon>Spiralia</taxon>
        <taxon>Gnathifera</taxon>
        <taxon>Rotifera</taxon>
        <taxon>Eurotatoria</taxon>
        <taxon>Monogononta</taxon>
        <taxon>Pseudotrocha</taxon>
        <taxon>Ploima</taxon>
        <taxon>Brachionidae</taxon>
        <taxon>Brachionus</taxon>
    </lineage>
</organism>
<dbReference type="EMBL" id="REGN01000771">
    <property type="protein sequence ID" value="RNA39279.1"/>
    <property type="molecule type" value="Genomic_DNA"/>
</dbReference>
<gene>
    <name evidence="2" type="ORF">BpHYR1_005190</name>
</gene>
<feature type="transmembrane region" description="Helical" evidence="1">
    <location>
        <begin position="51"/>
        <end position="71"/>
    </location>
</feature>
<name>A0A3M7SU97_BRAPC</name>